<dbReference type="SUPFAM" id="SSF48371">
    <property type="entry name" value="ARM repeat"/>
    <property type="match status" value="1"/>
</dbReference>
<dbReference type="Pfam" id="PF22562">
    <property type="entry name" value="UBA_7"/>
    <property type="match status" value="1"/>
</dbReference>
<feature type="region of interest" description="Disordered" evidence="8">
    <location>
        <begin position="2458"/>
        <end position="2498"/>
    </location>
</feature>
<dbReference type="Pfam" id="PF00632">
    <property type="entry name" value="HECT"/>
    <property type="match status" value="1"/>
</dbReference>
<dbReference type="GO" id="GO:0000209">
    <property type="term" value="P:protein polyubiquitination"/>
    <property type="evidence" value="ECO:0007669"/>
    <property type="project" value="TreeGrafter"/>
</dbReference>
<evidence type="ECO:0000256" key="2">
    <source>
        <dbReference type="ARBA" id="ARBA00004906"/>
    </source>
</evidence>
<feature type="region of interest" description="Disordered" evidence="8">
    <location>
        <begin position="1419"/>
        <end position="1448"/>
    </location>
</feature>
<feature type="compositionally biased region" description="Basic and acidic residues" evidence="8">
    <location>
        <begin position="1770"/>
        <end position="1783"/>
    </location>
</feature>
<organism evidence="11 12">
    <name type="scientific">Rhynchospora pubera</name>
    <dbReference type="NCBI Taxonomy" id="906938"/>
    <lineage>
        <taxon>Eukaryota</taxon>
        <taxon>Viridiplantae</taxon>
        <taxon>Streptophyta</taxon>
        <taxon>Embryophyta</taxon>
        <taxon>Tracheophyta</taxon>
        <taxon>Spermatophyta</taxon>
        <taxon>Magnoliopsida</taxon>
        <taxon>Liliopsida</taxon>
        <taxon>Poales</taxon>
        <taxon>Cyperaceae</taxon>
        <taxon>Cyperoideae</taxon>
        <taxon>Rhynchosporeae</taxon>
        <taxon>Rhynchospora</taxon>
    </lineage>
</organism>
<dbReference type="Pfam" id="PF06012">
    <property type="entry name" value="DUF908"/>
    <property type="match status" value="2"/>
</dbReference>
<feature type="compositionally biased region" description="Basic and acidic residues" evidence="8">
    <location>
        <begin position="1423"/>
        <end position="1434"/>
    </location>
</feature>
<sequence>MINGESSQLLHLQQLQVEVPKASNLSADDMIKPDSRVICYSLIVVRKVKFGTIPSPSIADQAIELRERGLVDLTSITRLRLLSGDANFVEMKSKKRRVTEVPPSIRSFIDSITAAPLEDIEILLRDFVWEYDKGDFHHWTELFNLFDSYFDKYIGPRKDLSLEDDFLESDTPFPRGPVLQVLRVSRLILEHCSNRHLISSFERHLTSLLSSTDADVIEASLQTLMTFTNKSISKSISMRTGSLASKLFTLSQGWGGKEGALGLVSCSLPDHLPPEAVQLGSTLHFEFYSTRHGANGLRIIHVPDVNFYKGTDLELLAELIKEHDVPAEMRFALLTRLRFARAFGFPTDRCRYICIRLYAFVMLVHAGREHEDVETLLGNEPEFIDELLFLLSYDEIPEKVRILAILSLAALCQDRSHMPTTIYAIRSGAHRTVLPGLMQKTIDSITTSSTKCSLVFAEALLSLALVVVSSNPGSLALQESGLISTILPLLKDNNPQHLALVTTAVQVVEGILDYHNSSSAVFRDLGGLDDSILRLKSEISDIENGSVSWKAEQETSTSQGSSRKGKEPETSFVQVQAARSDTVLLHNRRVLIKALLRTVSLVTYVPGTTARVGGSEESVLPYCLCAIFKRGKEFGGGVFSLATHVMMDLIHKDPTCFPALEAAGLPGAFIDVITNGPLCSSDAVTCIPPCLEALCLNGNGLQMVKERNALRCFLRIFTSKSYLKALSGEAPGVISNGLDELLRHAPTLRPYGVDAVIWILDMLAKIGSGSGPTSGSGFESPSTAVPMDIDEPVKNLDQTVDASITVESFLPECIGNTVRLLEPIVQNSDTCRMFVEKKGVEKVLKLFDVEYMPVSLSIGNSVSSAFKNFSPTQSVAMLRIVGSFIREQLKSVNEVLSSVAGSKLQESDPGKQMEVLRSLSSLEGLLVLSSFLLKNNTVMMAELAVAEAEILKELAKVYVETTWQLSLLAEYKPDEDLDCSGQEPGASGDDSIAAVLEREIGGEARAEPASPTVHSGGISISTSSSMNAPVSDWNADDSFASVVRSTASMHRNGHRHGRLSSLARLRGGARLTRHLEALHAHSDTEGPVFTLENYISLHTGGNKSPDCHAREVLMRLGTTIRAFLSTVVKSLPGRRRTEAVLNPASRSVLTALSWLFLTALSYSGHSTPGFESSLSVKCCYLGKVSDDMSALIFDSRRRACNTSIVNGFYVTGTFKELLTTFEATSQLLWTLPNHPPWLLETLQSYCKLLEYYVNSSFLLSPSAPQSTQLLVQPVAAELSINLFPVPRDPEGFVCMLQSQVLEAVLPVWNNAVFPRCPLTILSPLISIMNYIYSGVSEFKHEHGVNGGVNPRLQVAPPIDEATVSTIIEMGFSRARVEEALRNVGSNSVELATDWLFTHPEELVQEDVQLAQALALSLGSNSEPGKEELPDRPSGGDDTAGSTVSTPAPPLDDVLSVSMKLFQNCCESVAFSLGGLLVTLCNRNKGESRPKVVSYLVRQLKDCPVGPGTDTGLVYPIAHMLALLLTEDCNTHEIAAREGLIPVVLRILNFLWSSPGANDSLSEKAMSTLLLMLDSMLQQTPVKNVELPGELTDAVDEKKGKQVDFMGTILGKPTGYLTDEESQQALMIACELVKQHVPAVVMQAALQLCAHLTKTYSLSTQFLENGGLSSLFNLPSGSIFPGFDSVASVIVRHVIEDPQTLQSAMELEIKHALNGSGSLARNGSRVSPQSFLTTMAPLIYRDPSVFMKAAASVCQLDYANGGRVNVVLVKDNKEKDKDKNENKPCDGSTPGRLSRVHKRVPPNLSLVIDQLLELIMCYDPKGQESDDIYSLGASFVDRIVPMEIDEPNTKGKSKVDDMVESDRSACMARVSLVLKILSEMLLIYSHTVLVLLKRDPEMSQMRGNCGILYHILHNLLPLTTKDTKNRSDLHAKLSGRATSFLVVLCSRSTEGRRRVIAEIVRAFTSLLGGSTGGTSSSTSGVLNGGALLPDKRVWSWCNLVNMILLCNSGSPNSNLNLGCSPDVARAMIDGGMVQSLSAVLRALDLDNPHVANVCNIILKSLEILTRAANASEPKSDKNKTGGSDHASGLSIHEPGEAHTSADTGTVVAEDHETERDQQMDGQDFASEDTGIGIGMSMDRGDGENPHVVGRSGLVGEEDVGEDEEEEEEDEDEEDDDDRDDDMGVADHGAHLIPLADTNPVDEEEYNDDMIEEDDDDDELIQNRGVIEVRWQGGTGLDQIRLPPEVRVSRGRGFIEIASESFLGDDTDDLYNLHPPFGVERRRQPGVGAGSNRSTILSRQRSDFLSGFQHPLVARPPRENASRDNQLHPVAQWLMFDNMMPPDWSLFTGDRLVGSGASSQLLGFSLGMESLRIGGRRGTGLDSRWSDDGQPPASSQAAAIAQTIEDYFISQIPVVSPSSSSNPNPSNSNPSLGGDQIEAAPLVDVPILPSGSPLLDVTLNEGSDTPLPENIPVTREQDDRLMPNGLSRDAASDLDSGRSSCHAVITGTQPVPELSDARVNSDADASACANSVGIEVPEASAGTNSIEIEASEVNDGDRNPPVPMESNYVYSTPVPIEANTDMNAATAADDADADAEADPTSDVNHTDNNVDGTNEIDPTFLEALPEDLRAEVLASQQARQAGGSGVQAETATGTAGDAADEIDPEFLAALPPDIQAEVLAQQRAQRIAQSQQSSGQPVDMDNASIIATFPPEIREEVLLTSSEAVLSALPSALLAEAQMLRDRELSRYRSRGSLFGGSHHRLGSSGWRFALDDRHHQSVMDRGVGVSLVRRMVATTSGGSKGSSTKEVEGVPLFDAAALEALIRLFQLAQPLSKGILQRLMLNLCAHSITRRLLVGLMLSLIKPESEGLGGRADNVSLRRLYGCQCNVVYAQPQSPTGLPPLVLRQLLEILKFLASSHPAVADILSCSDPQSSNSVEKDGEEDKIVNSDAREMPLTLFLKLLNTPLFLRSRVYLELVMSLLEVVVNNAVSKIDLPSESDNPSESGVPSEIQGVEPQGPEAETERPFRLDEPNLNPSQPTSSKQSEKLYNILAGLPESDLRNLCTIMSLEGLPDKVYTLAAEVIKKLASVAPCRRKFFSSELATVARSLSSSAVSELSILRSDQNLSLHSSLAGSAILRVLQSLCTLNSDPDQAEQQQQQVLSDLNSSLEPMWQELSECITVTESKLSQTGDQGSASQPLPPGAQTLLPFIESFFVLCEKLQLDPTFQLENISNSPQTGGSVTFARVAEKHRRLLNLFIRQNPSLLETSLSMMLKVPRLIDFDNKRAYFRSRIRQQHDNLVAGPVRISVRRAYVLEDSYNQLRLRRYQDLKGRLTVQFQGEEGIDAGGLTREWYQLLSRVIFDKGALLFTTVGNNASFQPNPNSVYQTEHLSYFKFVGRVVAKALFDGQLLDVHFTRSFYKHMLGIKVTYHDIEAVDPDYYKNLKWMLENDVSDIPDLSFSMDADEEKHILYEKNQVTDYELKPGGRNIRVTEETKHEYVDLVADHILTNAIRPQITAFLEGFTELIPRELISIFNDKELELLISGLPEIDLNDLKANAEYIGYSAASPVIQWFWEVVKGFNKEDRARLLQFVTGTSKVPLEGFKALQGISGPQRFQIHKAYGAPDRLPSAHTCFNQLDLPEYNSKEQLEERLLLAIHEASEGFGFG</sequence>
<feature type="active site" description="Glycyl thioester intermediate" evidence="7">
    <location>
        <position position="3631"/>
    </location>
</feature>
<comment type="pathway">
    <text evidence="2">Protein modification; protein ubiquitination.</text>
</comment>
<dbReference type="GO" id="GO:0006511">
    <property type="term" value="P:ubiquitin-dependent protein catabolic process"/>
    <property type="evidence" value="ECO:0007669"/>
    <property type="project" value="TreeGrafter"/>
</dbReference>
<feature type="domain" description="HECT" evidence="10">
    <location>
        <begin position="3323"/>
        <end position="3664"/>
    </location>
</feature>
<dbReference type="InterPro" id="IPR003903">
    <property type="entry name" value="UIM_dom"/>
</dbReference>
<dbReference type="CDD" id="cd00078">
    <property type="entry name" value="HECTc"/>
    <property type="match status" value="1"/>
</dbReference>
<dbReference type="InterPro" id="IPR000569">
    <property type="entry name" value="HECT_dom"/>
</dbReference>
<evidence type="ECO:0000256" key="7">
    <source>
        <dbReference type="PROSITE-ProRule" id="PRU00104"/>
    </source>
</evidence>
<dbReference type="PROSITE" id="PS50237">
    <property type="entry name" value="HECT"/>
    <property type="match status" value="1"/>
</dbReference>
<evidence type="ECO:0000256" key="3">
    <source>
        <dbReference type="ARBA" id="ARBA00012485"/>
    </source>
</evidence>
<feature type="region of interest" description="Disordered" evidence="8">
    <location>
        <begin position="1770"/>
        <end position="1795"/>
    </location>
</feature>
<dbReference type="InterPro" id="IPR016024">
    <property type="entry name" value="ARM-type_fold"/>
</dbReference>
<feature type="compositionally biased region" description="Polar residues" evidence="8">
    <location>
        <begin position="2599"/>
        <end position="2610"/>
    </location>
</feature>
<dbReference type="Pfam" id="PF06025">
    <property type="entry name" value="DUF913"/>
    <property type="match status" value="1"/>
</dbReference>
<dbReference type="SMART" id="SM00119">
    <property type="entry name" value="HECTc"/>
    <property type="match status" value="1"/>
</dbReference>
<evidence type="ECO:0000256" key="4">
    <source>
        <dbReference type="ARBA" id="ARBA00022679"/>
    </source>
</evidence>
<feature type="region of interest" description="Disordered" evidence="8">
    <location>
        <begin position="2585"/>
        <end position="2611"/>
    </location>
</feature>
<evidence type="ECO:0000256" key="8">
    <source>
        <dbReference type="SAM" id="MobiDB-lite"/>
    </source>
</evidence>
<dbReference type="Gene3D" id="6.10.250.1630">
    <property type="match status" value="1"/>
</dbReference>
<evidence type="ECO:0000313" key="11">
    <source>
        <dbReference type="EMBL" id="KAJ4763201.1"/>
    </source>
</evidence>
<feature type="compositionally biased region" description="Low complexity" evidence="8">
    <location>
        <begin position="2414"/>
        <end position="2429"/>
    </location>
</feature>
<feature type="region of interest" description="Disordered" evidence="8">
    <location>
        <begin position="547"/>
        <end position="572"/>
    </location>
</feature>
<dbReference type="Gene3D" id="3.90.1750.10">
    <property type="entry name" value="Hect, E3 ligase catalytic domains"/>
    <property type="match status" value="1"/>
</dbReference>
<feature type="compositionally biased region" description="Basic and acidic residues" evidence="8">
    <location>
        <begin position="3019"/>
        <end position="3028"/>
    </location>
</feature>
<feature type="compositionally biased region" description="Polar residues" evidence="8">
    <location>
        <begin position="3031"/>
        <end position="3040"/>
    </location>
</feature>
<dbReference type="EC" id="2.3.2.26" evidence="3"/>
<keyword evidence="12" id="KW-1185">Reference proteome</keyword>
<dbReference type="FunFam" id="3.30.2160.10:FF:000001">
    <property type="entry name" value="E3 ubiquitin-protein ligase NEDD4-like"/>
    <property type="match status" value="1"/>
</dbReference>
<dbReference type="InterPro" id="IPR009060">
    <property type="entry name" value="UBA-like_sf"/>
</dbReference>
<evidence type="ECO:0000256" key="6">
    <source>
        <dbReference type="ARBA" id="ARBA00034494"/>
    </source>
</evidence>
<keyword evidence="4" id="KW-0808">Transferase</keyword>
<evidence type="ECO:0000313" key="12">
    <source>
        <dbReference type="Proteomes" id="UP001140206"/>
    </source>
</evidence>
<feature type="region of interest" description="Disordered" evidence="8">
    <location>
        <begin position="2068"/>
        <end position="2200"/>
    </location>
</feature>
<feature type="domain" description="UBA" evidence="9">
    <location>
        <begin position="1357"/>
        <end position="1398"/>
    </location>
</feature>
<dbReference type="Pfam" id="PF14377">
    <property type="entry name" value="UBM"/>
    <property type="match status" value="3"/>
</dbReference>
<dbReference type="InterPro" id="IPR035983">
    <property type="entry name" value="Hect_E3_ubiquitin_ligase"/>
</dbReference>
<evidence type="ECO:0000259" key="10">
    <source>
        <dbReference type="PROSITE" id="PS50237"/>
    </source>
</evidence>
<comment type="similarity">
    <text evidence="6">Belongs to the UPL family. TOM1/PTR1 subfamily.</text>
</comment>
<comment type="catalytic activity">
    <reaction evidence="1">
        <text>S-ubiquitinyl-[E2 ubiquitin-conjugating enzyme]-L-cysteine + [acceptor protein]-L-lysine = [E2 ubiquitin-conjugating enzyme]-L-cysteine + N(6)-ubiquitinyl-[acceptor protein]-L-lysine.</text>
        <dbReference type="EC" id="2.3.2.26"/>
    </reaction>
</comment>
<name>A0AAV8D7R0_9POAL</name>
<reference evidence="11" key="1">
    <citation type="submission" date="2022-08" db="EMBL/GenBank/DDBJ databases">
        <authorList>
            <person name="Marques A."/>
        </authorList>
    </citation>
    <scope>NUCLEOTIDE SEQUENCE</scope>
    <source>
        <strain evidence="11">RhyPub2mFocal</strain>
        <tissue evidence="11">Leaves</tissue>
    </source>
</reference>
<keyword evidence="5 7" id="KW-0833">Ubl conjugation pathway</keyword>
<dbReference type="PANTHER" id="PTHR11254">
    <property type="entry name" value="HECT DOMAIN UBIQUITIN-PROTEIN LIGASE"/>
    <property type="match status" value="1"/>
</dbReference>
<dbReference type="SUPFAM" id="SSF46934">
    <property type="entry name" value="UBA-like"/>
    <property type="match status" value="1"/>
</dbReference>
<dbReference type="GO" id="GO:0061630">
    <property type="term" value="F:ubiquitin protein ligase activity"/>
    <property type="evidence" value="ECO:0007669"/>
    <property type="project" value="UniProtKB-EC"/>
</dbReference>
<comment type="caution">
    <text evidence="11">The sequence shown here is derived from an EMBL/GenBank/DDBJ whole genome shotgun (WGS) entry which is preliminary data.</text>
</comment>
<dbReference type="FunFam" id="3.90.1750.10:FF:000003">
    <property type="entry name" value="E3 ubiquitin-protein ligase UPL1"/>
    <property type="match status" value="1"/>
</dbReference>
<dbReference type="InterPro" id="IPR050409">
    <property type="entry name" value="E3_ubiq-protein_ligase"/>
</dbReference>
<dbReference type="SUPFAM" id="SSF56204">
    <property type="entry name" value="Hect, E3 ligase catalytic domain"/>
    <property type="match status" value="1"/>
</dbReference>
<evidence type="ECO:0000256" key="1">
    <source>
        <dbReference type="ARBA" id="ARBA00000885"/>
    </source>
</evidence>
<protein>
    <recommendedName>
        <fullName evidence="3">HECT-type E3 ubiquitin transferase</fullName>
        <ecNumber evidence="3">2.3.2.26</ecNumber>
    </recommendedName>
</protein>
<feature type="compositionally biased region" description="Acidic residues" evidence="8">
    <location>
        <begin position="2154"/>
        <end position="2182"/>
    </location>
</feature>
<dbReference type="FunFam" id="3.30.2410.10:FF:000010">
    <property type="entry name" value="E3 ubiquitin-protein ligase UPL1"/>
    <property type="match status" value="1"/>
</dbReference>
<dbReference type="GO" id="GO:0005737">
    <property type="term" value="C:cytoplasm"/>
    <property type="evidence" value="ECO:0007669"/>
    <property type="project" value="TreeGrafter"/>
</dbReference>
<dbReference type="FunFam" id="3.90.1750.10:FF:000026">
    <property type="entry name" value="E3 ubiquitin-protein ligase HACE1"/>
    <property type="match status" value="1"/>
</dbReference>
<dbReference type="Gene3D" id="3.30.2160.10">
    <property type="entry name" value="Hect, E3 ligase catalytic domain"/>
    <property type="match status" value="1"/>
</dbReference>
<dbReference type="SMART" id="SM00165">
    <property type="entry name" value="UBA"/>
    <property type="match status" value="1"/>
</dbReference>
<dbReference type="Gene3D" id="1.10.8.10">
    <property type="entry name" value="DNA helicase RuvA subunit, C-terminal domain"/>
    <property type="match status" value="1"/>
</dbReference>
<feature type="region of interest" description="Disordered" evidence="8">
    <location>
        <begin position="2991"/>
        <end position="3042"/>
    </location>
</feature>
<dbReference type="Proteomes" id="UP001140206">
    <property type="component" value="Chromosome 4"/>
</dbReference>
<dbReference type="EMBL" id="JAMFTS010000004">
    <property type="protein sequence ID" value="KAJ4763201.1"/>
    <property type="molecule type" value="Genomic_DNA"/>
</dbReference>
<gene>
    <name evidence="11" type="ORF">LUZ62_073576</name>
</gene>
<dbReference type="InterPro" id="IPR010309">
    <property type="entry name" value="E3_Ub_ligase_DUF908"/>
</dbReference>
<dbReference type="PROSITE" id="PS50030">
    <property type="entry name" value="UBA"/>
    <property type="match status" value="1"/>
</dbReference>
<evidence type="ECO:0000256" key="5">
    <source>
        <dbReference type="ARBA" id="ARBA00022786"/>
    </source>
</evidence>
<dbReference type="PANTHER" id="PTHR11254:SF67">
    <property type="entry name" value="E3 UBIQUITIN-PROTEIN LIGASE HUWE1"/>
    <property type="match status" value="1"/>
</dbReference>
<dbReference type="InterPro" id="IPR015940">
    <property type="entry name" value="UBA"/>
</dbReference>
<dbReference type="Gene3D" id="3.30.2410.10">
    <property type="entry name" value="Hect, E3 ligase catalytic domain"/>
    <property type="match status" value="1"/>
</dbReference>
<feature type="compositionally biased region" description="Acidic residues" evidence="8">
    <location>
        <begin position="2587"/>
        <end position="2597"/>
    </location>
</feature>
<evidence type="ECO:0000259" key="9">
    <source>
        <dbReference type="PROSITE" id="PS50030"/>
    </source>
</evidence>
<proteinExistence type="inferred from homology"/>
<dbReference type="InterPro" id="IPR010314">
    <property type="entry name" value="E3_Ub_ligase_DUF913"/>
</dbReference>
<dbReference type="CDD" id="cd14327">
    <property type="entry name" value="UBA_atUPL1_2_like"/>
    <property type="match status" value="1"/>
</dbReference>
<dbReference type="InterPro" id="IPR025527">
    <property type="entry name" value="HUWE1/Rev1_UBM"/>
</dbReference>
<feature type="compositionally biased region" description="Basic and acidic residues" evidence="8">
    <location>
        <begin position="2107"/>
        <end position="2117"/>
    </location>
</feature>
<feature type="region of interest" description="Disordered" evidence="8">
    <location>
        <begin position="2413"/>
        <end position="2434"/>
    </location>
</feature>
<accession>A0AAV8D7R0</accession>
<dbReference type="PROSITE" id="PS50330">
    <property type="entry name" value="UIM"/>
    <property type="match status" value="1"/>
</dbReference>